<dbReference type="PANTHER" id="PTHR13683">
    <property type="entry name" value="ASPARTYL PROTEASES"/>
    <property type="match status" value="1"/>
</dbReference>
<evidence type="ECO:0000313" key="4">
    <source>
        <dbReference type="EMBL" id="KAB1210230.1"/>
    </source>
</evidence>
<evidence type="ECO:0000256" key="2">
    <source>
        <dbReference type="SAM" id="SignalP"/>
    </source>
</evidence>
<dbReference type="SUPFAM" id="SSF50630">
    <property type="entry name" value="Acid proteases"/>
    <property type="match status" value="1"/>
</dbReference>
<accession>A0A6A1VGN0</accession>
<dbReference type="InterPro" id="IPR001461">
    <property type="entry name" value="Aspartic_peptidase_A1"/>
</dbReference>
<comment type="similarity">
    <text evidence="1">Belongs to the peptidase A1 family.</text>
</comment>
<dbReference type="OrthoDB" id="2747330at2759"/>
<dbReference type="AlphaFoldDB" id="A0A6A1VGN0"/>
<dbReference type="InterPro" id="IPR033121">
    <property type="entry name" value="PEPTIDASE_A1"/>
</dbReference>
<dbReference type="PANTHER" id="PTHR13683:SF875">
    <property type="entry name" value="EUKARYOTIC ASPARTYL PROTEASE FAMILY PROTEIN"/>
    <property type="match status" value="1"/>
</dbReference>
<protein>
    <submittedName>
        <fullName evidence="4">Aspartic proteinase-like protein 2</fullName>
    </submittedName>
</protein>
<feature type="domain" description="Peptidase A1" evidence="3">
    <location>
        <begin position="38"/>
        <end position="163"/>
    </location>
</feature>
<comment type="caution">
    <text evidence="4">The sequence shown here is derived from an EMBL/GenBank/DDBJ whole genome shotgun (WGS) entry which is preliminary data.</text>
</comment>
<proteinExistence type="inferred from homology"/>
<feature type="chain" id="PRO_5025583716" evidence="2">
    <location>
        <begin position="21"/>
        <end position="163"/>
    </location>
</feature>
<dbReference type="InterPro" id="IPR032861">
    <property type="entry name" value="TAXi_N"/>
</dbReference>
<dbReference type="GO" id="GO:0006508">
    <property type="term" value="P:proteolysis"/>
    <property type="evidence" value="ECO:0007669"/>
    <property type="project" value="InterPro"/>
</dbReference>
<dbReference type="Proteomes" id="UP000516437">
    <property type="component" value="Chromosome 6"/>
</dbReference>
<feature type="signal peptide" evidence="2">
    <location>
        <begin position="1"/>
        <end position="20"/>
    </location>
</feature>
<keyword evidence="2" id="KW-0732">Signal</keyword>
<reference evidence="4 5" key="1">
    <citation type="journal article" date="2019" name="Plant Biotechnol. J.">
        <title>The red bayberry genome and genetic basis of sex determination.</title>
        <authorList>
            <person name="Jia H.M."/>
            <person name="Jia H.J."/>
            <person name="Cai Q.L."/>
            <person name="Wang Y."/>
            <person name="Zhao H.B."/>
            <person name="Yang W.F."/>
            <person name="Wang G.Y."/>
            <person name="Li Y.H."/>
            <person name="Zhan D.L."/>
            <person name="Shen Y.T."/>
            <person name="Niu Q.F."/>
            <person name="Chang L."/>
            <person name="Qiu J."/>
            <person name="Zhao L."/>
            <person name="Xie H.B."/>
            <person name="Fu W.Y."/>
            <person name="Jin J."/>
            <person name="Li X.W."/>
            <person name="Jiao Y."/>
            <person name="Zhou C.C."/>
            <person name="Tu T."/>
            <person name="Chai C.Y."/>
            <person name="Gao J.L."/>
            <person name="Fan L.J."/>
            <person name="van de Weg E."/>
            <person name="Wang J.Y."/>
            <person name="Gao Z.S."/>
        </authorList>
    </citation>
    <scope>NUCLEOTIDE SEQUENCE [LARGE SCALE GENOMIC DNA]</scope>
    <source>
        <tissue evidence="4">Leaves</tissue>
    </source>
</reference>
<sequence length="163" mass="17205">MKTNFQRVTFSLLLCSSSSAFQLSSIVNTSDPYLGGLYFTKVKLGSPPREFSVQIDTGSDILWVTCSSCSDCPQSIRLGVQLNSFDAASSSTAGLVSCSDPMCSSAFQTAANECSRQSNQCGYSFQYGDGSGTSGYCVSDALNFDAVLGRTYIANSSATVVFG</sequence>
<dbReference type="InterPro" id="IPR021109">
    <property type="entry name" value="Peptidase_aspartic_dom_sf"/>
</dbReference>
<dbReference type="Gene3D" id="2.40.70.10">
    <property type="entry name" value="Acid Proteases"/>
    <property type="match status" value="1"/>
</dbReference>
<evidence type="ECO:0000256" key="1">
    <source>
        <dbReference type="ARBA" id="ARBA00007447"/>
    </source>
</evidence>
<gene>
    <name evidence="4" type="ORF">CJ030_MR6G013375</name>
</gene>
<dbReference type="PROSITE" id="PS51767">
    <property type="entry name" value="PEPTIDASE_A1"/>
    <property type="match status" value="1"/>
</dbReference>
<name>A0A6A1VGN0_9ROSI</name>
<dbReference type="EMBL" id="RXIC02000024">
    <property type="protein sequence ID" value="KAB1210230.1"/>
    <property type="molecule type" value="Genomic_DNA"/>
</dbReference>
<organism evidence="4 5">
    <name type="scientific">Morella rubra</name>
    <name type="common">Chinese bayberry</name>
    <dbReference type="NCBI Taxonomy" id="262757"/>
    <lineage>
        <taxon>Eukaryota</taxon>
        <taxon>Viridiplantae</taxon>
        <taxon>Streptophyta</taxon>
        <taxon>Embryophyta</taxon>
        <taxon>Tracheophyta</taxon>
        <taxon>Spermatophyta</taxon>
        <taxon>Magnoliopsida</taxon>
        <taxon>eudicotyledons</taxon>
        <taxon>Gunneridae</taxon>
        <taxon>Pentapetalae</taxon>
        <taxon>rosids</taxon>
        <taxon>fabids</taxon>
        <taxon>Fagales</taxon>
        <taxon>Myricaceae</taxon>
        <taxon>Morella</taxon>
    </lineage>
</organism>
<keyword evidence="5" id="KW-1185">Reference proteome</keyword>
<evidence type="ECO:0000259" key="3">
    <source>
        <dbReference type="PROSITE" id="PS51767"/>
    </source>
</evidence>
<dbReference type="Pfam" id="PF14543">
    <property type="entry name" value="TAXi_N"/>
    <property type="match status" value="1"/>
</dbReference>
<evidence type="ECO:0000313" key="5">
    <source>
        <dbReference type="Proteomes" id="UP000516437"/>
    </source>
</evidence>
<dbReference type="GO" id="GO:0004190">
    <property type="term" value="F:aspartic-type endopeptidase activity"/>
    <property type="evidence" value="ECO:0007669"/>
    <property type="project" value="InterPro"/>
</dbReference>